<proteinExistence type="predicted"/>
<comment type="caution">
    <text evidence="3">The sequence shown here is derived from an EMBL/GenBank/DDBJ whole genome shotgun (WGS) entry which is preliminary data.</text>
</comment>
<reference evidence="2 5" key="2">
    <citation type="submission" date="2021-01" db="EMBL/GenBank/DDBJ databases">
        <title>Antibiotic resistance and phylogeny of Pseudomonas spp. isolated over three decades from chicken meat in the Norwegian food chain.</title>
        <authorList>
            <person name="Moen B."/>
        </authorList>
    </citation>
    <scope>NUCLEOTIDE SEQUENCE [LARGE SCALE GENOMIC DNA]</scope>
    <source>
        <strain evidence="2 5">MF6766</strain>
    </source>
</reference>
<protein>
    <recommendedName>
        <fullName evidence="6">DUF2282 domain-containing protein</fullName>
    </recommendedName>
</protein>
<keyword evidence="5" id="KW-1185">Reference proteome</keyword>
<dbReference type="OrthoDB" id="6902897at2"/>
<dbReference type="Proteomes" id="UP000620382">
    <property type="component" value="Unassembled WGS sequence"/>
</dbReference>
<organism evidence="3 4">
    <name type="scientific">Pseudomonas haemolytica</name>
    <dbReference type="NCBI Taxonomy" id="2600065"/>
    <lineage>
        <taxon>Bacteria</taxon>
        <taxon>Pseudomonadati</taxon>
        <taxon>Pseudomonadota</taxon>
        <taxon>Gammaproteobacteria</taxon>
        <taxon>Pseudomonadales</taxon>
        <taxon>Pseudomonadaceae</taxon>
        <taxon>Pseudomonas</taxon>
    </lineage>
</organism>
<evidence type="ECO:0000313" key="2">
    <source>
        <dbReference type="EMBL" id="MBK3458500.1"/>
    </source>
</evidence>
<evidence type="ECO:0000313" key="5">
    <source>
        <dbReference type="Proteomes" id="UP000620382"/>
    </source>
</evidence>
<gene>
    <name evidence="3" type="ORF">FRT59_09320</name>
    <name evidence="2" type="ORF">JJD71_05450</name>
</gene>
<dbReference type="EMBL" id="JAENSR010000001">
    <property type="protein sequence ID" value="MBK3458500.1"/>
    <property type="molecule type" value="Genomic_DNA"/>
</dbReference>
<dbReference type="Proteomes" id="UP000408764">
    <property type="component" value="Unassembled WGS sequence"/>
</dbReference>
<evidence type="ECO:0008006" key="6">
    <source>
        <dbReference type="Google" id="ProtNLM"/>
    </source>
</evidence>
<sequence length="130" mass="13838">MKNTLLALAPLLFYTVANAADPASVLGHAFGSLSCVEQQDPDGRSTCEARALSNGKGCYGLSSQTMRDKCLDEALYPVSSGEIATKVKKTTIANPLPSPEKAFTVPPKSLLSEDEIKRLERSLGLKNGPQ</sequence>
<reference evidence="3 4" key="1">
    <citation type="submission" date="2019-08" db="EMBL/GenBank/DDBJ databases">
        <title>Pseudomonas haemolytica sp. nov. isolated from raw milk and skim milk concentrate.</title>
        <authorList>
            <person name="Hofmann K."/>
            <person name="Huptas C."/>
            <person name="Doll E."/>
            <person name="Scherer S."/>
            <person name="Wenning M."/>
        </authorList>
    </citation>
    <scope>NUCLEOTIDE SEQUENCE [LARGE SCALE GENOMIC DNA]</scope>
    <source>
        <strain evidence="3 4">DSM 108987</strain>
    </source>
</reference>
<evidence type="ECO:0000256" key="1">
    <source>
        <dbReference type="SAM" id="SignalP"/>
    </source>
</evidence>
<feature type="chain" id="PRO_5024360528" description="DUF2282 domain-containing protein" evidence="1">
    <location>
        <begin position="20"/>
        <end position="130"/>
    </location>
</feature>
<name>A0A5P1DBX7_9PSED</name>
<dbReference type="AlphaFoldDB" id="A0A5P1DBX7"/>
<dbReference type="PROSITE" id="PS51257">
    <property type="entry name" value="PROKAR_LIPOPROTEIN"/>
    <property type="match status" value="1"/>
</dbReference>
<evidence type="ECO:0000313" key="3">
    <source>
        <dbReference type="EMBL" id="MRJ37159.1"/>
    </source>
</evidence>
<dbReference type="RefSeq" id="WP_153871022.1">
    <property type="nucleotide sequence ID" value="NZ_JAEKCT010000002.1"/>
</dbReference>
<accession>A0A5P1DBX7</accession>
<keyword evidence="1" id="KW-0732">Signal</keyword>
<evidence type="ECO:0000313" key="4">
    <source>
        <dbReference type="Proteomes" id="UP000408764"/>
    </source>
</evidence>
<feature type="signal peptide" evidence="1">
    <location>
        <begin position="1"/>
        <end position="19"/>
    </location>
</feature>
<dbReference type="EMBL" id="VOIW01000002">
    <property type="protein sequence ID" value="MRJ37159.1"/>
    <property type="molecule type" value="Genomic_DNA"/>
</dbReference>